<evidence type="ECO:0000256" key="4">
    <source>
        <dbReference type="ARBA" id="ARBA00023172"/>
    </source>
</evidence>
<dbReference type="InterPro" id="IPR013762">
    <property type="entry name" value="Integrase-like_cat_sf"/>
</dbReference>
<dbReference type="AlphaFoldDB" id="A0A558A7U5"/>
<reference evidence="8 9" key="1">
    <citation type="submission" date="2019-07" db="EMBL/GenBank/DDBJ databases">
        <title>New species of Amycolatopsis and Streptomyces.</title>
        <authorList>
            <person name="Duangmal K."/>
            <person name="Teo W.F.A."/>
            <person name="Lipun K."/>
        </authorList>
    </citation>
    <scope>NUCLEOTIDE SEQUENCE [LARGE SCALE GENOMIC DNA]</scope>
    <source>
        <strain evidence="8 9">JCM 30562</strain>
    </source>
</reference>
<feature type="domain" description="Core-binding (CB)" evidence="7">
    <location>
        <begin position="26"/>
        <end position="126"/>
    </location>
</feature>
<dbReference type="PANTHER" id="PTHR30349">
    <property type="entry name" value="PHAGE INTEGRASE-RELATED"/>
    <property type="match status" value="1"/>
</dbReference>
<gene>
    <name evidence="8" type="ORF">FNH06_21030</name>
</gene>
<proteinExistence type="inferred from homology"/>
<protein>
    <submittedName>
        <fullName evidence="8">Tyrosine-type recombinase/integrase</fullName>
    </submittedName>
</protein>
<keyword evidence="2" id="KW-0229">DNA integration</keyword>
<dbReference type="PROSITE" id="PS51898">
    <property type="entry name" value="TYR_RECOMBINASE"/>
    <property type="match status" value="1"/>
</dbReference>
<evidence type="ECO:0000313" key="9">
    <source>
        <dbReference type="Proteomes" id="UP000318578"/>
    </source>
</evidence>
<dbReference type="Pfam" id="PF02899">
    <property type="entry name" value="Phage_int_SAM_1"/>
    <property type="match status" value="1"/>
</dbReference>
<accession>A0A558A7U5</accession>
<keyword evidence="4" id="KW-0233">DNA recombination</keyword>
<dbReference type="InterPro" id="IPR010998">
    <property type="entry name" value="Integrase_recombinase_N"/>
</dbReference>
<dbReference type="Proteomes" id="UP000318578">
    <property type="component" value="Unassembled WGS sequence"/>
</dbReference>
<organism evidence="8 9">
    <name type="scientific">Amycolatopsis acidiphila</name>
    <dbReference type="NCBI Taxonomy" id="715473"/>
    <lineage>
        <taxon>Bacteria</taxon>
        <taxon>Bacillati</taxon>
        <taxon>Actinomycetota</taxon>
        <taxon>Actinomycetes</taxon>
        <taxon>Pseudonocardiales</taxon>
        <taxon>Pseudonocardiaceae</taxon>
        <taxon>Amycolatopsis</taxon>
    </lineage>
</organism>
<evidence type="ECO:0000256" key="5">
    <source>
        <dbReference type="PROSITE-ProRule" id="PRU01248"/>
    </source>
</evidence>
<comment type="caution">
    <text evidence="8">The sequence shown here is derived from an EMBL/GenBank/DDBJ whole genome shotgun (WGS) entry which is preliminary data.</text>
</comment>
<dbReference type="InterPro" id="IPR044068">
    <property type="entry name" value="CB"/>
</dbReference>
<dbReference type="InterPro" id="IPR011010">
    <property type="entry name" value="DNA_brk_join_enz"/>
</dbReference>
<evidence type="ECO:0000259" key="7">
    <source>
        <dbReference type="PROSITE" id="PS51900"/>
    </source>
</evidence>
<dbReference type="GO" id="GO:0006310">
    <property type="term" value="P:DNA recombination"/>
    <property type="evidence" value="ECO:0007669"/>
    <property type="project" value="UniProtKB-KW"/>
</dbReference>
<name>A0A558A7U5_9PSEU</name>
<evidence type="ECO:0000313" key="8">
    <source>
        <dbReference type="EMBL" id="TVT20333.1"/>
    </source>
</evidence>
<evidence type="ECO:0000256" key="3">
    <source>
        <dbReference type="ARBA" id="ARBA00023125"/>
    </source>
</evidence>
<dbReference type="Pfam" id="PF00589">
    <property type="entry name" value="Phage_integrase"/>
    <property type="match status" value="1"/>
</dbReference>
<sequence>MTGSALRVQRVVMPSGTESATVVADGLVLDPVDRFLAHLTAIDRSPNTVRAYAHDLRDYFEFLHCRGLHWDRVALEDLGRFVTWLRLPVGARDGRVAMLPWVEANLAAATVNRKLSALASFYEFHQRHGVELGELLTRWRPGRRGGSWQPFLAHLGARPERHRAISLRAERRPPRELSQAEMTALIGSCDRLRDKFLLNLLKGTGLRIGEALGLRHEDLDARRRLVAVRPRRNVNRARAKTWSREVPADADLFRLYSDYLHEEYGTLDCDYVFVNLWGSPVGAPMSYATVDRLVRRLRARTGIAFSPHLFRHSYATGLLRRGVAAEIVQHLLGHASISTTVDTYSHLGVEDARRALAAAGFLDAPATTEPTA</sequence>
<dbReference type="SUPFAM" id="SSF56349">
    <property type="entry name" value="DNA breaking-rejoining enzymes"/>
    <property type="match status" value="1"/>
</dbReference>
<dbReference type="PROSITE" id="PS51900">
    <property type="entry name" value="CB"/>
    <property type="match status" value="1"/>
</dbReference>
<dbReference type="InterPro" id="IPR002104">
    <property type="entry name" value="Integrase_catalytic"/>
</dbReference>
<dbReference type="OrthoDB" id="9803188at2"/>
<keyword evidence="9" id="KW-1185">Reference proteome</keyword>
<dbReference type="PANTHER" id="PTHR30349:SF41">
    <property type="entry name" value="INTEGRASE_RECOMBINASE PROTEIN MJ0367-RELATED"/>
    <property type="match status" value="1"/>
</dbReference>
<dbReference type="InterPro" id="IPR004107">
    <property type="entry name" value="Integrase_SAM-like_N"/>
</dbReference>
<feature type="domain" description="Tyr recombinase" evidence="6">
    <location>
        <begin position="172"/>
        <end position="357"/>
    </location>
</feature>
<evidence type="ECO:0000259" key="6">
    <source>
        <dbReference type="PROSITE" id="PS51898"/>
    </source>
</evidence>
<dbReference type="EMBL" id="VJZA01000037">
    <property type="protein sequence ID" value="TVT20333.1"/>
    <property type="molecule type" value="Genomic_DNA"/>
</dbReference>
<evidence type="ECO:0000256" key="2">
    <source>
        <dbReference type="ARBA" id="ARBA00022908"/>
    </source>
</evidence>
<dbReference type="GO" id="GO:0015074">
    <property type="term" value="P:DNA integration"/>
    <property type="evidence" value="ECO:0007669"/>
    <property type="project" value="UniProtKB-KW"/>
</dbReference>
<evidence type="ECO:0000256" key="1">
    <source>
        <dbReference type="ARBA" id="ARBA00008857"/>
    </source>
</evidence>
<dbReference type="Gene3D" id="1.10.443.10">
    <property type="entry name" value="Intergrase catalytic core"/>
    <property type="match status" value="1"/>
</dbReference>
<keyword evidence="3 5" id="KW-0238">DNA-binding</keyword>
<dbReference type="Gene3D" id="1.10.150.130">
    <property type="match status" value="1"/>
</dbReference>
<dbReference type="InterPro" id="IPR050090">
    <property type="entry name" value="Tyrosine_recombinase_XerCD"/>
</dbReference>
<dbReference type="GO" id="GO:0003677">
    <property type="term" value="F:DNA binding"/>
    <property type="evidence" value="ECO:0007669"/>
    <property type="project" value="UniProtKB-UniRule"/>
</dbReference>
<comment type="similarity">
    <text evidence="1">Belongs to the 'phage' integrase family.</text>
</comment>